<evidence type="ECO:0000313" key="1">
    <source>
        <dbReference type="EMBL" id="CAK9078648.1"/>
    </source>
</evidence>
<proteinExistence type="predicted"/>
<organism evidence="1 2">
    <name type="scientific">Durusdinium trenchii</name>
    <dbReference type="NCBI Taxonomy" id="1381693"/>
    <lineage>
        <taxon>Eukaryota</taxon>
        <taxon>Sar</taxon>
        <taxon>Alveolata</taxon>
        <taxon>Dinophyceae</taxon>
        <taxon>Suessiales</taxon>
        <taxon>Symbiodiniaceae</taxon>
        <taxon>Durusdinium</taxon>
    </lineage>
</organism>
<dbReference type="Proteomes" id="UP001642484">
    <property type="component" value="Unassembled WGS sequence"/>
</dbReference>
<comment type="caution">
    <text evidence="1">The sequence shown here is derived from an EMBL/GenBank/DDBJ whole genome shotgun (WGS) entry which is preliminary data.</text>
</comment>
<gene>
    <name evidence="1" type="ORF">CCMP2556_LOCUS38774</name>
</gene>
<accession>A0ABP0PST5</accession>
<keyword evidence="2" id="KW-1185">Reference proteome</keyword>
<reference evidence="1 2" key="1">
    <citation type="submission" date="2024-02" db="EMBL/GenBank/DDBJ databases">
        <authorList>
            <person name="Chen Y."/>
            <person name="Shah S."/>
            <person name="Dougan E. K."/>
            <person name="Thang M."/>
            <person name="Chan C."/>
        </authorList>
    </citation>
    <scope>NUCLEOTIDE SEQUENCE [LARGE SCALE GENOMIC DNA]</scope>
</reference>
<protein>
    <submittedName>
        <fullName evidence="1">Uncharacterized protein</fullName>
    </submittedName>
</protein>
<name>A0ABP0PST5_9DINO</name>
<dbReference type="EMBL" id="CAXAMN010023583">
    <property type="protein sequence ID" value="CAK9078648.1"/>
    <property type="molecule type" value="Genomic_DNA"/>
</dbReference>
<sequence length="154" mass="17191">MTCLNWPDGYQIPQQDEEVPVGEKSRGPVLKDVSLASGWMGPTNVFAETKRHRPDGPAWDLMEKTSAVFWHFRASETGGEANLGEVCPQQRGYARKSLEPRHVLCMQDVGSTISHGIVMNDEAQKGSLGCKKWVRGRSEHLVGELMSIRIRIIC</sequence>
<evidence type="ECO:0000313" key="2">
    <source>
        <dbReference type="Proteomes" id="UP001642484"/>
    </source>
</evidence>